<feature type="compositionally biased region" description="Basic and acidic residues" evidence="1">
    <location>
        <begin position="206"/>
        <end position="228"/>
    </location>
</feature>
<reference evidence="2 3" key="1">
    <citation type="journal article" date="2021" name="Environ. Microbiol.">
        <title>Gene family expansions and transcriptome signatures uncover fungal adaptations to wood decay.</title>
        <authorList>
            <person name="Hage H."/>
            <person name="Miyauchi S."/>
            <person name="Viragh M."/>
            <person name="Drula E."/>
            <person name="Min B."/>
            <person name="Chaduli D."/>
            <person name="Navarro D."/>
            <person name="Favel A."/>
            <person name="Norest M."/>
            <person name="Lesage-Meessen L."/>
            <person name="Balint B."/>
            <person name="Merenyi Z."/>
            <person name="de Eugenio L."/>
            <person name="Morin E."/>
            <person name="Martinez A.T."/>
            <person name="Baldrian P."/>
            <person name="Stursova M."/>
            <person name="Martinez M.J."/>
            <person name="Novotny C."/>
            <person name="Magnuson J.K."/>
            <person name="Spatafora J.W."/>
            <person name="Maurice S."/>
            <person name="Pangilinan J."/>
            <person name="Andreopoulos W."/>
            <person name="LaButti K."/>
            <person name="Hundley H."/>
            <person name="Na H."/>
            <person name="Kuo A."/>
            <person name="Barry K."/>
            <person name="Lipzen A."/>
            <person name="Henrissat B."/>
            <person name="Riley R."/>
            <person name="Ahrendt S."/>
            <person name="Nagy L.G."/>
            <person name="Grigoriev I.V."/>
            <person name="Martin F."/>
            <person name="Rosso M.N."/>
        </authorList>
    </citation>
    <scope>NUCLEOTIDE SEQUENCE [LARGE SCALE GENOMIC DNA]</scope>
    <source>
        <strain evidence="2 3">CIRM-BRFM 1785</strain>
    </source>
</reference>
<evidence type="ECO:0000256" key="1">
    <source>
        <dbReference type="SAM" id="MobiDB-lite"/>
    </source>
</evidence>
<feature type="compositionally biased region" description="Basic and acidic residues" evidence="1">
    <location>
        <begin position="265"/>
        <end position="274"/>
    </location>
</feature>
<keyword evidence="3" id="KW-1185">Reference proteome</keyword>
<feature type="compositionally biased region" description="Basic and acidic residues" evidence="1">
    <location>
        <begin position="148"/>
        <end position="159"/>
    </location>
</feature>
<sequence length="274" mass="29200">MRHHVHLKLKISSQIHVRYSIPGVRDVTYYSALTSACMLHLRMPSLNPTVSFHDPVRTTLRPVHIGPRTESDGARGRGDAGEDRRHAIGGRGDDGARRTAGRTAGRATGRTAGRAAGRATGRTASRAAGRATGGRATRQRRGSALVLRDSEGGRDDGRSGGRRGRHSGNGGRGVSGNAGEDRADRPGNAWHAGEDRADRPGNAWHAGEDRADRPADAWHAGEDRRDNGARLAGGGAAEHRGDDGARDARHDTRGDRRSAIGGARARVERRSWTG</sequence>
<proteinExistence type="predicted"/>
<evidence type="ECO:0000313" key="3">
    <source>
        <dbReference type="Proteomes" id="UP000814176"/>
    </source>
</evidence>
<name>A0ABQ8KNY7_9APHY</name>
<comment type="caution">
    <text evidence="2">The sequence shown here is derived from an EMBL/GenBank/DDBJ whole genome shotgun (WGS) entry which is preliminary data.</text>
</comment>
<dbReference type="Proteomes" id="UP000814176">
    <property type="component" value="Unassembled WGS sequence"/>
</dbReference>
<feature type="compositionally biased region" description="Low complexity" evidence="1">
    <location>
        <begin position="101"/>
        <end position="136"/>
    </location>
</feature>
<dbReference type="RefSeq" id="XP_047781584.1">
    <property type="nucleotide sequence ID" value="XM_047928895.1"/>
</dbReference>
<dbReference type="EMBL" id="JADCUA010000005">
    <property type="protein sequence ID" value="KAH9839934.1"/>
    <property type="molecule type" value="Genomic_DNA"/>
</dbReference>
<evidence type="ECO:0000313" key="2">
    <source>
        <dbReference type="EMBL" id="KAH9839934.1"/>
    </source>
</evidence>
<feature type="compositionally biased region" description="Gly residues" evidence="1">
    <location>
        <begin position="167"/>
        <end position="176"/>
    </location>
</feature>
<feature type="compositionally biased region" description="Basic and acidic residues" evidence="1">
    <location>
        <begin position="237"/>
        <end position="258"/>
    </location>
</feature>
<organism evidence="2 3">
    <name type="scientific">Rhodofomes roseus</name>
    <dbReference type="NCBI Taxonomy" id="34475"/>
    <lineage>
        <taxon>Eukaryota</taxon>
        <taxon>Fungi</taxon>
        <taxon>Dikarya</taxon>
        <taxon>Basidiomycota</taxon>
        <taxon>Agaricomycotina</taxon>
        <taxon>Agaricomycetes</taxon>
        <taxon>Polyporales</taxon>
        <taxon>Rhodofomes</taxon>
    </lineage>
</organism>
<dbReference type="GeneID" id="72009627"/>
<feature type="compositionally biased region" description="Basic and acidic residues" evidence="1">
    <location>
        <begin position="67"/>
        <end position="97"/>
    </location>
</feature>
<protein>
    <submittedName>
        <fullName evidence="2">Uncharacterized protein</fullName>
    </submittedName>
</protein>
<accession>A0ABQ8KNY7</accession>
<gene>
    <name evidence="2" type="ORF">C8Q71DRAFT_905313</name>
</gene>
<feature type="region of interest" description="Disordered" evidence="1">
    <location>
        <begin position="63"/>
        <end position="274"/>
    </location>
</feature>